<protein>
    <submittedName>
        <fullName evidence="3">Uncharacterized protein</fullName>
    </submittedName>
</protein>
<dbReference type="AlphaFoldDB" id="A0AAJ6CUT4"/>
<reference evidence="3" key="2">
    <citation type="journal article" date="2023" name="Nat. Commun.">
        <title>Cultivation of marine bacteria of the SAR202 clade.</title>
        <authorList>
            <person name="Lim Y."/>
            <person name="Seo J.H."/>
            <person name="Giovannoni S.J."/>
            <person name="Kang I."/>
            <person name="Cho J.C."/>
        </authorList>
    </citation>
    <scope>NUCLEOTIDE SEQUENCE</scope>
    <source>
        <strain evidence="3">JH1073</strain>
    </source>
</reference>
<evidence type="ECO:0000313" key="3">
    <source>
        <dbReference type="EMBL" id="WFG39574.1"/>
    </source>
</evidence>
<evidence type="ECO:0000256" key="1">
    <source>
        <dbReference type="SAM" id="Phobius"/>
    </source>
</evidence>
<keyword evidence="1" id="KW-0812">Transmembrane</keyword>
<keyword evidence="1" id="KW-0472">Membrane</keyword>
<keyword evidence="1" id="KW-1133">Transmembrane helix</keyword>
<gene>
    <name evidence="2" type="ORF">GKO46_01160</name>
    <name evidence="3" type="ORF">GKO48_08065</name>
</gene>
<reference evidence="4" key="3">
    <citation type="submission" date="2023-06" db="EMBL/GenBank/DDBJ databases">
        <title>Pangenomics reveal diversification of enzyme families and niche specialization in globally abundant SAR202 bacteria.</title>
        <authorList>
            <person name="Saw J.H.W."/>
        </authorList>
    </citation>
    <scope>NUCLEOTIDE SEQUENCE [LARGE SCALE GENOMIC DNA]</scope>
    <source>
        <strain evidence="4">JH1073</strain>
    </source>
</reference>
<keyword evidence="4" id="KW-1185">Reference proteome</keyword>
<proteinExistence type="predicted"/>
<evidence type="ECO:0000313" key="4">
    <source>
        <dbReference type="Proteomes" id="UP001219901"/>
    </source>
</evidence>
<evidence type="ECO:0000313" key="5">
    <source>
        <dbReference type="Proteomes" id="UP001321249"/>
    </source>
</evidence>
<dbReference type="RefSeq" id="WP_342823408.1">
    <property type="nucleotide sequence ID" value="NZ_CP046146.1"/>
</dbReference>
<reference evidence="4 5" key="1">
    <citation type="submission" date="2019-11" db="EMBL/GenBank/DDBJ databases">
        <authorList>
            <person name="Cho J.-C."/>
        </authorList>
    </citation>
    <scope>NUCLEOTIDE SEQUENCE [LARGE SCALE GENOMIC DNA]</scope>
    <source>
        <strain evidence="3 4">JH1073</strain>
        <strain evidence="2 5">JH702</strain>
    </source>
</reference>
<dbReference type="Proteomes" id="UP001321249">
    <property type="component" value="Unassembled WGS sequence"/>
</dbReference>
<feature type="transmembrane region" description="Helical" evidence="1">
    <location>
        <begin position="154"/>
        <end position="176"/>
    </location>
</feature>
<organism evidence="3 4">
    <name type="scientific">Candidatus Lucifugimonas marina</name>
    <dbReference type="NCBI Taxonomy" id="3038979"/>
    <lineage>
        <taxon>Bacteria</taxon>
        <taxon>Bacillati</taxon>
        <taxon>Chloroflexota</taxon>
        <taxon>Dehalococcoidia</taxon>
        <taxon>SAR202 cluster</taxon>
        <taxon>Candidatus Lucifugimonadales</taxon>
        <taxon>Candidatus Lucifugimonadaceae</taxon>
        <taxon>Candidatus Lucifugimonas</taxon>
    </lineage>
</organism>
<feature type="transmembrane region" description="Helical" evidence="1">
    <location>
        <begin position="94"/>
        <end position="118"/>
    </location>
</feature>
<dbReference type="EMBL" id="WMBE01000001">
    <property type="protein sequence ID" value="MDG0865682.1"/>
    <property type="molecule type" value="Genomic_DNA"/>
</dbReference>
<accession>A0AAJ6CUT4</accession>
<feature type="transmembrane region" description="Helical" evidence="1">
    <location>
        <begin position="70"/>
        <end position="88"/>
    </location>
</feature>
<feature type="transmembrane region" description="Helical" evidence="1">
    <location>
        <begin position="38"/>
        <end position="58"/>
    </location>
</feature>
<name>A0AAJ6CUT4_9CHLR</name>
<dbReference type="EMBL" id="CP046147">
    <property type="protein sequence ID" value="WFG39574.1"/>
    <property type="molecule type" value="Genomic_DNA"/>
</dbReference>
<sequence length="237" mass="25401">MTPRKLALSVFFASVAINAILGIIALLVGDFGEVQGKVLMTSLSVSAASVMSLAMFPARERGLLGIVPDAGIALSIAGFGLLVILVWTEFQEDSLARIVGSVLTFAVAAGYASLIALATVRPKYEFVVRAAYGLAAVLSILIVSAIWGEPSDRIWMRVMGVISILLAAATVSIPVLHRLSRSEDEQTEALLASEYERIYMDQLPTICLNCGASGISLDEEQTYECDVCEARFRVEIP</sequence>
<dbReference type="Proteomes" id="UP001219901">
    <property type="component" value="Chromosome"/>
</dbReference>
<evidence type="ECO:0000313" key="2">
    <source>
        <dbReference type="EMBL" id="MDG0865682.1"/>
    </source>
</evidence>
<feature type="transmembrane region" description="Helical" evidence="1">
    <location>
        <begin position="130"/>
        <end position="148"/>
    </location>
</feature>